<reference evidence="1" key="2">
    <citation type="submission" date="2023-05" db="EMBL/GenBank/DDBJ databases">
        <authorList>
            <person name="Schelkunov M.I."/>
        </authorList>
    </citation>
    <scope>NUCLEOTIDE SEQUENCE</scope>
    <source>
        <strain evidence="1">Hsosn_3</strain>
        <tissue evidence="1">Leaf</tissue>
    </source>
</reference>
<dbReference type="Proteomes" id="UP001237642">
    <property type="component" value="Unassembled WGS sequence"/>
</dbReference>
<dbReference type="PANTHER" id="PTHR33710:SF64">
    <property type="entry name" value="ENDONUCLEASE_EXONUCLEASE_PHOSPHATASE DOMAIN-CONTAINING PROTEIN"/>
    <property type="match status" value="1"/>
</dbReference>
<dbReference type="InterPro" id="IPR044730">
    <property type="entry name" value="RNase_H-like_dom_plant"/>
</dbReference>
<dbReference type="GO" id="GO:0003676">
    <property type="term" value="F:nucleic acid binding"/>
    <property type="evidence" value="ECO:0007669"/>
    <property type="project" value="InterPro"/>
</dbReference>
<evidence type="ECO:0000313" key="2">
    <source>
        <dbReference type="Proteomes" id="UP001237642"/>
    </source>
</evidence>
<dbReference type="EMBL" id="JAUIZM010000009">
    <property type="protein sequence ID" value="KAK1365896.1"/>
    <property type="molecule type" value="Genomic_DNA"/>
</dbReference>
<dbReference type="CDD" id="cd06222">
    <property type="entry name" value="RNase_H_like"/>
    <property type="match status" value="1"/>
</dbReference>
<dbReference type="InterPro" id="IPR036691">
    <property type="entry name" value="Endo/exonu/phosph_ase_sf"/>
</dbReference>
<dbReference type="SUPFAM" id="SSF56219">
    <property type="entry name" value="DNase I-like"/>
    <property type="match status" value="1"/>
</dbReference>
<dbReference type="AlphaFoldDB" id="A0AAD8M9R0"/>
<sequence>MRINIFCLQETKCEDLDFFKKTSIWDPILHGWVWQSSKGRSGGLLTSWDCSRFKCVSFAQKQNWILIQFQSNDSGGKFNVVNIYSSMKIKEKKELWKDLRDIKKAVQREPICFVGDFNCVREERERSNCEYRKADSVLFNDFIQDCNLMDLEPQNSTFTWFGKDGKWSKLDRFLLDSVWFSKCQWKVHALGRKHSDHKALILSVEEKNWGGKPFKFFNWWLQEPECVKVIQNFLKSNRAIEVENFQVLLKNFKTEVKGWSRNAKQKLEDNLKLLEDKQDSLDVQNEWNPDAVWCRNELLKGYAKKDSMLRQRARINWSIQGDRNSKFFHQKILRRAYVNGIKKIVWKEKCFSHPESIKSIFFNYFSDFFSKDSGPRVFFLGSLFNSLLGANDRESLEAPFCMQEIETALRQSANDKAPGPDGINFRCLKFLWPNIKGKAWECFRDFEERNCLPSVYWFNTAIMPKGVCKKLETIRKHFFWGSSLKDLKVNRKKLHLLAWEKICNPKSKGGLGLVSIQNTNFSLLGKWVFNWFKDRDKDWNKWLRTKYSACPSGGIEDLKLNNKSSELIKSLALIIKTSSLGEHLKMDKFRWEVNNGREVLFWEDSWLEEGPLKENFKRLYLLSKIKFVSVGVFLDLWDCYNKEGEVFWNRGLRCWEKSLVKQLNNVIIHTHLNDKRDVVIWKGGKTVYTAKEGVELLNAPQVWEIVLIATMWTLWLSRNNRIFSGSKVNVGETVKLIKLRSQEWALARNLILEDAVIWWESNPIGVITRSQAVLEEKLLKCDYELICFSDGAWKEGNRGTFRSGIGGVIKSREGSTKLYFSGPSAATSAFEAEFRAFEELMLLVKKVYGKDLSIMCYTDCLNLVHTLKTIKEERVSNQFSDTKALDFFLEANISVTKVDRSFLQEADYWAKQGSFRASLLVKKF</sequence>
<protein>
    <submittedName>
        <fullName evidence="1">Uncharacterized protein</fullName>
    </submittedName>
</protein>
<reference evidence="1" key="1">
    <citation type="submission" date="2023-02" db="EMBL/GenBank/DDBJ databases">
        <title>Genome of toxic invasive species Heracleum sosnowskyi carries increased number of genes despite the absence of recent whole-genome duplications.</title>
        <authorList>
            <person name="Schelkunov M."/>
            <person name="Shtratnikova V."/>
            <person name="Makarenko M."/>
            <person name="Klepikova A."/>
            <person name="Omelchenko D."/>
            <person name="Novikova G."/>
            <person name="Obukhova E."/>
            <person name="Bogdanov V."/>
            <person name="Penin A."/>
            <person name="Logacheva M."/>
        </authorList>
    </citation>
    <scope>NUCLEOTIDE SEQUENCE</scope>
    <source>
        <strain evidence="1">Hsosn_3</strain>
        <tissue evidence="1">Leaf</tissue>
    </source>
</reference>
<name>A0AAD8M9R0_9APIA</name>
<keyword evidence="2" id="KW-1185">Reference proteome</keyword>
<accession>A0AAD8M9R0</accession>
<organism evidence="1 2">
    <name type="scientific">Heracleum sosnowskyi</name>
    <dbReference type="NCBI Taxonomy" id="360622"/>
    <lineage>
        <taxon>Eukaryota</taxon>
        <taxon>Viridiplantae</taxon>
        <taxon>Streptophyta</taxon>
        <taxon>Embryophyta</taxon>
        <taxon>Tracheophyta</taxon>
        <taxon>Spermatophyta</taxon>
        <taxon>Magnoliopsida</taxon>
        <taxon>eudicotyledons</taxon>
        <taxon>Gunneridae</taxon>
        <taxon>Pentapetalae</taxon>
        <taxon>asterids</taxon>
        <taxon>campanulids</taxon>
        <taxon>Apiales</taxon>
        <taxon>Apiaceae</taxon>
        <taxon>Apioideae</taxon>
        <taxon>apioid superclade</taxon>
        <taxon>Tordylieae</taxon>
        <taxon>Tordyliinae</taxon>
        <taxon>Heracleum</taxon>
    </lineage>
</organism>
<dbReference type="InterPro" id="IPR012337">
    <property type="entry name" value="RNaseH-like_sf"/>
</dbReference>
<dbReference type="InterPro" id="IPR036397">
    <property type="entry name" value="RNaseH_sf"/>
</dbReference>
<dbReference type="SUPFAM" id="SSF53098">
    <property type="entry name" value="Ribonuclease H-like"/>
    <property type="match status" value="1"/>
</dbReference>
<comment type="caution">
    <text evidence="1">The sequence shown here is derived from an EMBL/GenBank/DDBJ whole genome shotgun (WGS) entry which is preliminary data.</text>
</comment>
<dbReference type="Gene3D" id="3.30.420.10">
    <property type="entry name" value="Ribonuclease H-like superfamily/Ribonuclease H"/>
    <property type="match status" value="1"/>
</dbReference>
<evidence type="ECO:0000313" key="1">
    <source>
        <dbReference type="EMBL" id="KAK1365896.1"/>
    </source>
</evidence>
<gene>
    <name evidence="1" type="ORF">POM88_041457</name>
</gene>
<dbReference type="PANTHER" id="PTHR33710">
    <property type="entry name" value="BNAC02G09200D PROTEIN"/>
    <property type="match status" value="1"/>
</dbReference>
<dbReference type="Gene3D" id="3.60.10.10">
    <property type="entry name" value="Endonuclease/exonuclease/phosphatase"/>
    <property type="match status" value="1"/>
</dbReference>
<proteinExistence type="predicted"/>